<evidence type="ECO:0000256" key="4">
    <source>
        <dbReference type="ARBA" id="ARBA00023125"/>
    </source>
</evidence>
<dbReference type="InterPro" id="IPR001387">
    <property type="entry name" value="Cro/C1-type_HTH"/>
</dbReference>
<keyword evidence="4" id="KW-0238">DNA-binding</keyword>
<dbReference type="InterPro" id="IPR002104">
    <property type="entry name" value="Integrase_catalytic"/>
</dbReference>
<evidence type="ECO:0000256" key="2">
    <source>
        <dbReference type="ARBA" id="ARBA00008857"/>
    </source>
</evidence>
<dbReference type="InterPro" id="IPR010998">
    <property type="entry name" value="Integrase_recombinase_N"/>
</dbReference>
<comment type="function">
    <text evidence="1">Site-specific tyrosine recombinase, which acts by catalyzing the cutting and rejoining of the recombining DNA molecules.</text>
</comment>
<dbReference type="Pfam" id="PF00589">
    <property type="entry name" value="Phage_integrase"/>
    <property type="match status" value="1"/>
</dbReference>
<comment type="similarity">
    <text evidence="2">Belongs to the 'phage' integrase family.</text>
</comment>
<dbReference type="Gene3D" id="1.10.443.10">
    <property type="entry name" value="Intergrase catalytic core"/>
    <property type="match status" value="1"/>
</dbReference>
<name>A0ABR7GQI6_9FIRM</name>
<dbReference type="InterPro" id="IPR013762">
    <property type="entry name" value="Integrase-like_cat_sf"/>
</dbReference>
<evidence type="ECO:0000256" key="5">
    <source>
        <dbReference type="ARBA" id="ARBA00023172"/>
    </source>
</evidence>
<dbReference type="PANTHER" id="PTHR30349">
    <property type="entry name" value="PHAGE INTEGRASE-RELATED"/>
    <property type="match status" value="1"/>
</dbReference>
<dbReference type="InterPro" id="IPR050090">
    <property type="entry name" value="Tyrosine_recombinase_XerCD"/>
</dbReference>
<dbReference type="InterPro" id="IPR004107">
    <property type="entry name" value="Integrase_SAM-like_N"/>
</dbReference>
<dbReference type="Pfam" id="PF13443">
    <property type="entry name" value="HTH_26"/>
    <property type="match status" value="1"/>
</dbReference>
<evidence type="ECO:0000256" key="3">
    <source>
        <dbReference type="ARBA" id="ARBA00022908"/>
    </source>
</evidence>
<feature type="domain" description="Tyr recombinase" evidence="6">
    <location>
        <begin position="239"/>
        <end position="439"/>
    </location>
</feature>
<organism evidence="7 8">
    <name type="scientific">Agathobaculum hominis</name>
    <dbReference type="NCBI Taxonomy" id="2763014"/>
    <lineage>
        <taxon>Bacteria</taxon>
        <taxon>Bacillati</taxon>
        <taxon>Bacillota</taxon>
        <taxon>Clostridia</taxon>
        <taxon>Eubacteriales</taxon>
        <taxon>Butyricicoccaceae</taxon>
        <taxon>Agathobaculum</taxon>
    </lineage>
</organism>
<evidence type="ECO:0000313" key="7">
    <source>
        <dbReference type="EMBL" id="MBC5696589.1"/>
    </source>
</evidence>
<evidence type="ECO:0000313" key="8">
    <source>
        <dbReference type="Proteomes" id="UP000641741"/>
    </source>
</evidence>
<dbReference type="CDD" id="cd01189">
    <property type="entry name" value="INT_ICEBs1_C_like"/>
    <property type="match status" value="1"/>
</dbReference>
<keyword evidence="3" id="KW-0229">DNA integration</keyword>
<protein>
    <submittedName>
        <fullName evidence="7">Tyrosine-type recombinase/integrase</fullName>
    </submittedName>
</protein>
<reference evidence="7 8" key="1">
    <citation type="submission" date="2020-08" db="EMBL/GenBank/DDBJ databases">
        <title>Genome public.</title>
        <authorList>
            <person name="Liu C."/>
            <person name="Sun Q."/>
        </authorList>
    </citation>
    <scope>NUCLEOTIDE SEQUENCE [LARGE SCALE GENOMIC DNA]</scope>
    <source>
        <strain evidence="7 8">M2</strain>
    </source>
</reference>
<dbReference type="SUPFAM" id="SSF56349">
    <property type="entry name" value="DNA breaking-rejoining enzymes"/>
    <property type="match status" value="1"/>
</dbReference>
<dbReference type="EMBL" id="JACOPK010000012">
    <property type="protein sequence ID" value="MBC5696589.1"/>
    <property type="molecule type" value="Genomic_DNA"/>
</dbReference>
<dbReference type="RefSeq" id="WP_186970657.1">
    <property type="nucleotide sequence ID" value="NZ_JACOPK010000012.1"/>
</dbReference>
<evidence type="ECO:0000256" key="1">
    <source>
        <dbReference type="ARBA" id="ARBA00003283"/>
    </source>
</evidence>
<dbReference type="PANTHER" id="PTHR30349:SF91">
    <property type="entry name" value="INTA PROTEIN"/>
    <property type="match status" value="1"/>
</dbReference>
<dbReference type="PROSITE" id="PS51898">
    <property type="entry name" value="TYR_RECOMBINASE"/>
    <property type="match status" value="1"/>
</dbReference>
<proteinExistence type="inferred from homology"/>
<dbReference type="InterPro" id="IPR011010">
    <property type="entry name" value="DNA_brk_join_enz"/>
</dbReference>
<dbReference type="Pfam" id="PF14659">
    <property type="entry name" value="Phage_int_SAM_3"/>
    <property type="match status" value="1"/>
</dbReference>
<gene>
    <name evidence="7" type="ORF">H8S02_11665</name>
</gene>
<keyword evidence="8" id="KW-1185">Reference proteome</keyword>
<keyword evidence="5" id="KW-0233">DNA recombination</keyword>
<comment type="caution">
    <text evidence="7">The sequence shown here is derived from an EMBL/GenBank/DDBJ whole genome shotgun (WGS) entry which is preliminary data.</text>
</comment>
<dbReference type="Proteomes" id="UP000641741">
    <property type="component" value="Unassembled WGS sequence"/>
</dbReference>
<sequence>MSFKITVSCGYDERYRKRCHYKTWKAPENWSEQRAEREAQKIAYEFENSIKLGFQPDNNKTFAEYAAYVIDLKEHTGTKHSTIELYKHLCERIIPAIGHIKLTELRPQHLNRLYMDLLQNCTKHVLDKARSKADLGALLTERQISRAKLAKLSRLNAVTITAACRGQVIRKSSADAISAALGIPPQKLFEYILNTDHLAVKTVLQHHRFISTVLSQAEKEMIVTYNAAARATLPRAQRKKINYFQPEEIFRILQALESEPLKWRTITHLLIVTGARRGEIMGLKWENVHLDERYLYIEVNLRYSKARGIYEETPKTGETRFIPIPDETVTLLREYRIEQEKLRKLNGDRWQNDEGFLFTRDDGQVMHPDSITAWLNKFSKRHDLPHINPHAFRHTVASVLIANHTDVVTVARQLGHSSPATTEMYYAHLIEQSRVQAGECIADVMLRQYKPTDNNQQGK</sequence>
<dbReference type="Gene3D" id="1.10.150.130">
    <property type="match status" value="1"/>
</dbReference>
<accession>A0ABR7GQI6</accession>
<evidence type="ECO:0000259" key="6">
    <source>
        <dbReference type="PROSITE" id="PS51898"/>
    </source>
</evidence>